<dbReference type="Pfam" id="PF00106">
    <property type="entry name" value="adh_short"/>
    <property type="match status" value="1"/>
</dbReference>
<keyword evidence="1" id="KW-0560">Oxidoreductase</keyword>
<dbReference type="PRINTS" id="PR00081">
    <property type="entry name" value="GDHRDH"/>
</dbReference>
<dbReference type="GO" id="GO:0016853">
    <property type="term" value="F:isomerase activity"/>
    <property type="evidence" value="ECO:0007669"/>
    <property type="project" value="UniProtKB-KW"/>
</dbReference>
<evidence type="ECO:0000256" key="1">
    <source>
        <dbReference type="ARBA" id="ARBA00023002"/>
    </source>
</evidence>
<dbReference type="AlphaFoldDB" id="A0A1L7WKY6"/>
<dbReference type="Gene3D" id="3.40.50.720">
    <property type="entry name" value="NAD(P)-binding Rossmann-like Domain"/>
    <property type="match status" value="1"/>
</dbReference>
<dbReference type="STRING" id="576137.A0A1L7WKY6"/>
<protein>
    <submittedName>
        <fullName evidence="2">Related to enoyl-CoA hydratase/isomerase</fullName>
    </submittedName>
</protein>
<dbReference type="SUPFAM" id="SSF51735">
    <property type="entry name" value="NAD(P)-binding Rossmann-fold domains"/>
    <property type="match status" value="1"/>
</dbReference>
<dbReference type="InterPro" id="IPR002347">
    <property type="entry name" value="SDR_fam"/>
</dbReference>
<keyword evidence="3" id="KW-1185">Reference proteome</keyword>
<organism evidence="2 3">
    <name type="scientific">Phialocephala subalpina</name>
    <dbReference type="NCBI Taxonomy" id="576137"/>
    <lineage>
        <taxon>Eukaryota</taxon>
        <taxon>Fungi</taxon>
        <taxon>Dikarya</taxon>
        <taxon>Ascomycota</taxon>
        <taxon>Pezizomycotina</taxon>
        <taxon>Leotiomycetes</taxon>
        <taxon>Helotiales</taxon>
        <taxon>Mollisiaceae</taxon>
        <taxon>Phialocephala</taxon>
        <taxon>Phialocephala fortinii species complex</taxon>
    </lineage>
</organism>
<sequence>MATLNDKKQFLGGQLFGSTYIPKGADLSGKTVVVTGANAGIGFECAKHLARLNVATLILGCRSLQKGNTAKDVITRNIDCKTTAIEVWELDLASYQSVLAFAERVRTTLPRLDAFIANAGVRLMQFTLAEGIETTITVNVISNMLLNVGVFPKLRETSAKHGIATTLTVVGSMMHIFGPPENMAPPPDGKGIDSFDLLSDPATADMGPRYSLSKTLIHAVLSQLATVASRLGQHEQVIVNWVNPGWCASELDRHKTAPPLIQRLAFAVMGRTAEQGSRTLIHAVAAGKQTHGCYLSECRAKPESDFLRSEKGVEARERLWQELMVRIKKISLETAGFIE</sequence>
<gene>
    <name evidence="2" type="ORF">PAC_03323</name>
</gene>
<dbReference type="OrthoDB" id="542013at2759"/>
<dbReference type="PANTHER" id="PTHR43157">
    <property type="entry name" value="PHOSPHATIDYLINOSITOL-GLYCAN BIOSYNTHESIS CLASS F PROTEIN-RELATED"/>
    <property type="match status" value="1"/>
</dbReference>
<name>A0A1L7WKY6_9HELO</name>
<dbReference type="EMBL" id="FJOG01000003">
    <property type="protein sequence ID" value="CZR53445.1"/>
    <property type="molecule type" value="Genomic_DNA"/>
</dbReference>
<accession>A0A1L7WKY6</accession>
<dbReference type="GO" id="GO:0016491">
    <property type="term" value="F:oxidoreductase activity"/>
    <property type="evidence" value="ECO:0007669"/>
    <property type="project" value="UniProtKB-KW"/>
</dbReference>
<proteinExistence type="predicted"/>
<keyword evidence="2" id="KW-0413">Isomerase</keyword>
<evidence type="ECO:0000313" key="3">
    <source>
        <dbReference type="Proteomes" id="UP000184330"/>
    </source>
</evidence>
<dbReference type="PANTHER" id="PTHR43157:SF31">
    <property type="entry name" value="PHOSPHATIDYLINOSITOL-GLYCAN BIOSYNTHESIS CLASS F PROTEIN"/>
    <property type="match status" value="1"/>
</dbReference>
<evidence type="ECO:0000313" key="2">
    <source>
        <dbReference type="EMBL" id="CZR53445.1"/>
    </source>
</evidence>
<reference evidence="2 3" key="1">
    <citation type="submission" date="2016-03" db="EMBL/GenBank/DDBJ databases">
        <authorList>
            <person name="Ploux O."/>
        </authorList>
    </citation>
    <scope>NUCLEOTIDE SEQUENCE [LARGE SCALE GENOMIC DNA]</scope>
    <source>
        <strain evidence="2 3">UAMH 11012</strain>
    </source>
</reference>
<dbReference type="Proteomes" id="UP000184330">
    <property type="component" value="Unassembled WGS sequence"/>
</dbReference>
<dbReference type="InterPro" id="IPR036291">
    <property type="entry name" value="NAD(P)-bd_dom_sf"/>
</dbReference>